<dbReference type="GO" id="GO:0031982">
    <property type="term" value="C:vesicle"/>
    <property type="evidence" value="ECO:0007669"/>
    <property type="project" value="TreeGrafter"/>
</dbReference>
<dbReference type="GO" id="GO:2000008">
    <property type="term" value="P:regulation of protein localization to cell surface"/>
    <property type="evidence" value="ECO:0007669"/>
    <property type="project" value="TreeGrafter"/>
</dbReference>
<organism evidence="3">
    <name type="scientific">Aegilops tauschii</name>
    <name type="common">Tausch's goatgrass</name>
    <name type="synonym">Aegilops squarrosa</name>
    <dbReference type="NCBI Taxonomy" id="37682"/>
    <lineage>
        <taxon>Eukaryota</taxon>
        <taxon>Viridiplantae</taxon>
        <taxon>Streptophyta</taxon>
        <taxon>Embryophyta</taxon>
        <taxon>Tracheophyta</taxon>
        <taxon>Spermatophyta</taxon>
        <taxon>Magnoliopsida</taxon>
        <taxon>Liliopsida</taxon>
        <taxon>Poales</taxon>
        <taxon>Poaceae</taxon>
        <taxon>BOP clade</taxon>
        <taxon>Pooideae</taxon>
        <taxon>Triticodae</taxon>
        <taxon>Triticeae</taxon>
        <taxon>Triticinae</taxon>
        <taxon>Aegilops</taxon>
    </lineage>
</organism>
<dbReference type="Pfam" id="PF05617">
    <property type="entry name" value="Prolamin_like"/>
    <property type="match status" value="1"/>
</dbReference>
<protein>
    <recommendedName>
        <fullName evidence="2">Prolamin-like domain-containing protein</fullName>
    </recommendedName>
</protein>
<feature type="domain" description="Prolamin-like" evidence="2">
    <location>
        <begin position="67"/>
        <end position="132"/>
    </location>
</feature>
<evidence type="ECO:0000313" key="3">
    <source>
        <dbReference type="EnsemblPlants" id="EMT25891"/>
    </source>
</evidence>
<keyword evidence="1" id="KW-0732">Signal</keyword>
<dbReference type="InterPro" id="IPR008502">
    <property type="entry name" value="Prolamin-like"/>
</dbReference>
<name>M8CQG7_AEGTA</name>
<evidence type="ECO:0000256" key="1">
    <source>
        <dbReference type="ARBA" id="ARBA00022729"/>
    </source>
</evidence>
<sequence>MAGKITVGTFTLLAAQLLVLTSTPTMAISIPPATTTGTTVTVPSAPATDVPALPFPGEGEVAEAAAECWKVVLQAESCAVDIVEWLASPELAGRVSLACCSVLQRVGDRCLRDLFPDSAVGKLFAPLVSHSCGIPIGATPGRRQ</sequence>
<dbReference type="AlphaFoldDB" id="M8CQG7"/>
<accession>M8CQG7</accession>
<dbReference type="GO" id="GO:0080155">
    <property type="term" value="P:regulation of double fertilization forming a zygote and endosperm"/>
    <property type="evidence" value="ECO:0007669"/>
    <property type="project" value="TreeGrafter"/>
</dbReference>
<dbReference type="GO" id="GO:0009567">
    <property type="term" value="P:double fertilization forming a zygote and endosperm"/>
    <property type="evidence" value="ECO:0007669"/>
    <property type="project" value="TreeGrafter"/>
</dbReference>
<dbReference type="GO" id="GO:0005576">
    <property type="term" value="C:extracellular region"/>
    <property type="evidence" value="ECO:0007669"/>
    <property type="project" value="TreeGrafter"/>
</dbReference>
<evidence type="ECO:0000259" key="2">
    <source>
        <dbReference type="Pfam" id="PF05617"/>
    </source>
</evidence>
<dbReference type="EnsemblPlants" id="EMT25891">
    <property type="protein sequence ID" value="EMT25891"/>
    <property type="gene ID" value="F775_04707"/>
</dbReference>
<dbReference type="PANTHER" id="PTHR31181">
    <property type="entry name" value="EGG CELL-SECRETED PROTEIN 1.4"/>
    <property type="match status" value="1"/>
</dbReference>
<reference evidence="3" key="1">
    <citation type="submission" date="2015-06" db="UniProtKB">
        <authorList>
            <consortium name="EnsemblPlants"/>
        </authorList>
    </citation>
    <scope>IDENTIFICATION</scope>
</reference>
<proteinExistence type="predicted"/>
<dbReference type="PANTHER" id="PTHR31181:SF51">
    <property type="entry name" value="EGG CELL-SECRETED PROTEIN 1.4"/>
    <property type="match status" value="1"/>
</dbReference>